<evidence type="ECO:0000313" key="2">
    <source>
        <dbReference type="EMBL" id="GAQ90544.1"/>
    </source>
</evidence>
<feature type="compositionally biased region" description="Basic and acidic residues" evidence="1">
    <location>
        <begin position="225"/>
        <end position="238"/>
    </location>
</feature>
<dbReference type="AlphaFoldDB" id="A0A1Y1IIB9"/>
<keyword evidence="3" id="KW-1185">Reference proteome</keyword>
<protein>
    <recommendedName>
        <fullName evidence="4">Tudor domain-containing protein</fullName>
    </recommendedName>
</protein>
<evidence type="ECO:0000313" key="3">
    <source>
        <dbReference type="Proteomes" id="UP000054558"/>
    </source>
</evidence>
<proteinExistence type="predicted"/>
<feature type="compositionally biased region" description="Basic and acidic residues" evidence="1">
    <location>
        <begin position="165"/>
        <end position="175"/>
    </location>
</feature>
<dbReference type="EMBL" id="DF237602">
    <property type="protein sequence ID" value="GAQ90544.1"/>
    <property type="molecule type" value="Genomic_DNA"/>
</dbReference>
<dbReference type="OMA" id="PNGTRDM"/>
<feature type="compositionally biased region" description="Basic and acidic residues" evidence="1">
    <location>
        <begin position="285"/>
        <end position="297"/>
    </location>
</feature>
<sequence>MFRFVTEQARSVGTFVSKVLSPRAAAADHATHSGLDTALSSSAFDEKLEEAAAESTPRVNKSSAVLGGPGSAFPEAAPALEQEDGEGSQPVAKPETAKLTPPTPKGAEGVTEAAVSKGVSGGVSRETQKSPPRTPNAQGMKGKASKKAESQMGEEVESSVRGMKRLADLSDETPKVKKSKVGVAGTTVEGRNAGRTEGSGGKMEQVHKEEVGKKVSETKVNGASKGREKVAKGEEKRTPKPAKRSSLVAEERVPKTGRKQTEGEVSEIGVNEQPTPRAKKVKAAAKRDGTETPKVGDKTGPSKVKTTAKRQVQGTPKAKGGAEKTESAAKATSKTAGVKRKAENEGTASGRKASGGGVGKAAKRAGGQELEGSEYLGKRIKVLWEKGVVKGVLKDTWYEGLVTSYSSKSKLHGVQYDDGDYEDEDLSPASPTKFQLVS</sequence>
<feature type="compositionally biased region" description="Basic and acidic residues" evidence="1">
    <location>
        <begin position="249"/>
        <end position="262"/>
    </location>
</feature>
<reference evidence="2 3" key="1">
    <citation type="journal article" date="2014" name="Nat. Commun.">
        <title>Klebsormidium flaccidum genome reveals primary factors for plant terrestrial adaptation.</title>
        <authorList>
            <person name="Hori K."/>
            <person name="Maruyama F."/>
            <person name="Fujisawa T."/>
            <person name="Togashi T."/>
            <person name="Yamamoto N."/>
            <person name="Seo M."/>
            <person name="Sato S."/>
            <person name="Yamada T."/>
            <person name="Mori H."/>
            <person name="Tajima N."/>
            <person name="Moriyama T."/>
            <person name="Ikeuchi M."/>
            <person name="Watanabe M."/>
            <person name="Wada H."/>
            <person name="Kobayashi K."/>
            <person name="Saito M."/>
            <person name="Masuda T."/>
            <person name="Sasaki-Sekimoto Y."/>
            <person name="Mashiguchi K."/>
            <person name="Awai K."/>
            <person name="Shimojima M."/>
            <person name="Masuda S."/>
            <person name="Iwai M."/>
            <person name="Nobusawa T."/>
            <person name="Narise T."/>
            <person name="Kondo S."/>
            <person name="Saito H."/>
            <person name="Sato R."/>
            <person name="Murakawa M."/>
            <person name="Ihara Y."/>
            <person name="Oshima-Yamada Y."/>
            <person name="Ohtaka K."/>
            <person name="Satoh M."/>
            <person name="Sonobe K."/>
            <person name="Ishii M."/>
            <person name="Ohtani R."/>
            <person name="Kanamori-Sato M."/>
            <person name="Honoki R."/>
            <person name="Miyazaki D."/>
            <person name="Mochizuki H."/>
            <person name="Umetsu J."/>
            <person name="Higashi K."/>
            <person name="Shibata D."/>
            <person name="Kamiya Y."/>
            <person name="Sato N."/>
            <person name="Nakamura Y."/>
            <person name="Tabata S."/>
            <person name="Ida S."/>
            <person name="Kurokawa K."/>
            <person name="Ohta H."/>
        </authorList>
    </citation>
    <scope>NUCLEOTIDE SEQUENCE [LARGE SCALE GENOMIC DNA]</scope>
    <source>
        <strain evidence="2 3">NIES-2285</strain>
    </source>
</reference>
<evidence type="ECO:0000256" key="1">
    <source>
        <dbReference type="SAM" id="MobiDB-lite"/>
    </source>
</evidence>
<dbReference type="Proteomes" id="UP000054558">
    <property type="component" value="Unassembled WGS sequence"/>
</dbReference>
<organism evidence="2 3">
    <name type="scientific">Klebsormidium nitens</name>
    <name type="common">Green alga</name>
    <name type="synonym">Ulothrix nitens</name>
    <dbReference type="NCBI Taxonomy" id="105231"/>
    <lineage>
        <taxon>Eukaryota</taxon>
        <taxon>Viridiplantae</taxon>
        <taxon>Streptophyta</taxon>
        <taxon>Klebsormidiophyceae</taxon>
        <taxon>Klebsormidiales</taxon>
        <taxon>Klebsormidiaceae</taxon>
        <taxon>Klebsormidium</taxon>
    </lineage>
</organism>
<dbReference type="STRING" id="105231.A0A1Y1IIB9"/>
<feature type="compositionally biased region" description="Polar residues" evidence="1">
    <location>
        <begin position="429"/>
        <end position="438"/>
    </location>
</feature>
<feature type="compositionally biased region" description="Basic and acidic residues" evidence="1">
    <location>
        <begin position="204"/>
        <end position="217"/>
    </location>
</feature>
<gene>
    <name evidence="2" type="ORF">KFL_006530110</name>
</gene>
<feature type="region of interest" description="Disordered" evidence="1">
    <location>
        <begin position="412"/>
        <end position="438"/>
    </location>
</feature>
<name>A0A1Y1IIB9_KLENI</name>
<feature type="compositionally biased region" description="Acidic residues" evidence="1">
    <location>
        <begin position="417"/>
        <end position="426"/>
    </location>
</feature>
<evidence type="ECO:0008006" key="4">
    <source>
        <dbReference type="Google" id="ProtNLM"/>
    </source>
</evidence>
<feature type="region of interest" description="Disordered" evidence="1">
    <location>
        <begin position="48"/>
        <end position="371"/>
    </location>
</feature>
<dbReference type="Gene3D" id="2.30.30.140">
    <property type="match status" value="1"/>
</dbReference>
<accession>A0A1Y1IIB9</accession>